<name>A0A2Z5JKK6_STRAR</name>
<protein>
    <submittedName>
        <fullName evidence="1">Uncharacterized protein</fullName>
    </submittedName>
</protein>
<dbReference type="InterPro" id="IPR027417">
    <property type="entry name" value="P-loop_NTPase"/>
</dbReference>
<proteinExistence type="predicted"/>
<dbReference type="KEGG" id="sata:C5746_32115"/>
<dbReference type="AlphaFoldDB" id="A0A2Z5JKK6"/>
<dbReference type="Proteomes" id="UP000252698">
    <property type="component" value="Chromosome"/>
</dbReference>
<reference evidence="1 2" key="1">
    <citation type="journal article" date="2018" name="Front. Microbiol.">
        <title>Genome Sequencing of Streptomyces atratus SCSIOZH16 and Activation Production of Nocardamine via Metabolic Engineering.</title>
        <authorList>
            <person name="Li Y."/>
            <person name="Zhang C."/>
            <person name="Liu C."/>
            <person name="Ju J."/>
            <person name="Ma J."/>
        </authorList>
    </citation>
    <scope>NUCLEOTIDE SEQUENCE [LARGE SCALE GENOMIC DNA]</scope>
    <source>
        <strain evidence="1 2">SCSIO_ZH16</strain>
    </source>
</reference>
<accession>A0A2Z5JKK6</accession>
<gene>
    <name evidence="1" type="ORF">C5746_32115</name>
</gene>
<organism evidence="1 2">
    <name type="scientific">Streptomyces atratus</name>
    <dbReference type="NCBI Taxonomy" id="1893"/>
    <lineage>
        <taxon>Bacteria</taxon>
        <taxon>Bacillati</taxon>
        <taxon>Actinomycetota</taxon>
        <taxon>Actinomycetes</taxon>
        <taxon>Kitasatosporales</taxon>
        <taxon>Streptomycetaceae</taxon>
        <taxon>Streptomyces</taxon>
    </lineage>
</organism>
<dbReference type="EMBL" id="CP027306">
    <property type="protein sequence ID" value="AXE80833.1"/>
    <property type="molecule type" value="Genomic_DNA"/>
</dbReference>
<evidence type="ECO:0000313" key="1">
    <source>
        <dbReference type="EMBL" id="AXE80833.1"/>
    </source>
</evidence>
<evidence type="ECO:0000313" key="2">
    <source>
        <dbReference type="Proteomes" id="UP000252698"/>
    </source>
</evidence>
<dbReference type="SUPFAM" id="SSF52540">
    <property type="entry name" value="P-loop containing nucleoside triphosphate hydrolases"/>
    <property type="match status" value="2"/>
</dbReference>
<sequence length="756" mass="83958">MGRHYTASKSRSQGRDGWSVIFRHPSRLDPATGKKGRRVRRGLGTSVDEEADALVDQLNRILQDEGLWESQARSKAIALYDQRIVDVFYDGLEATRTDFRGLREEFLPLPTLADGYPHVLLLGTTGAGKTTAVRQLLGTDPGTERFPSTSTAKTTVADTEIIPTEDGPYQAVVTFAARDEVIDHLTDNVSSAALAIFQGKSDSEALRRLLDHVNQRFRFSYTLGRPTLTSDDDDMPDDEDETDEDATALEADELAAIDSDATAAMLITAVAELRRLVAEQKQGALADLQPQAGDDERVIEELLEEVLDSSLRQLEEFHTIVDNMLQEIELRFALLTEGELRRTRQGWPLTWTLSTEDRGAFLKSVTWLSSNYAPLFGRLLTPLVNGIRVGGPFTSSWADAPQRMVLIDLEGLGHTPKSASTLSTDLAKRLDEVDAILLVDNATAPMQAAPAAALKSIAVSGNTSKLSFLFTHFDRMRADNLPSFADREDHVRASAENMLSSIGEELGTTAERGIRRRLERRCYFVGGMHKPLRPVSNSARRTISQLEALTRQLAEGEESVPLGPVKPVFDRMDLALAVTKAASTYRARWRGILGLESNSKEHWTRIKALSRRLGEWGWDEYDTLKPVAELRNELQVQIMWLLERPVLWEGEPPTGEQRDAIVEVISSAITSKIYALTEKRIKTDVQSAWLDAYCQQGKGSTFTRAEIIDSDVLERGAPIPTATPSRDGNGLLHAMSALVDQVIEEQDLFRWNGHRS</sequence>